<dbReference type="InterPro" id="IPR041916">
    <property type="entry name" value="Anti_sigma_zinc_sf"/>
</dbReference>
<evidence type="ECO:0000256" key="10">
    <source>
        <dbReference type="SAM" id="MobiDB-lite"/>
    </source>
</evidence>
<dbReference type="GO" id="GO:0006417">
    <property type="term" value="P:regulation of translation"/>
    <property type="evidence" value="ECO:0007669"/>
    <property type="project" value="TreeGrafter"/>
</dbReference>
<dbReference type="EMBL" id="LR215973">
    <property type="protein sequence ID" value="VFA99776.1"/>
    <property type="molecule type" value="Genomic_DNA"/>
</dbReference>
<dbReference type="InterPro" id="IPR018764">
    <property type="entry name" value="RskA_C"/>
</dbReference>
<evidence type="ECO:0000256" key="9">
    <source>
        <dbReference type="ARBA" id="ARBA00030803"/>
    </source>
</evidence>
<evidence type="ECO:0000256" key="11">
    <source>
        <dbReference type="SAM" id="Phobius"/>
    </source>
</evidence>
<sequence>MTDAPSPEHPDDHDLLDLAHLYALDAVSDIERERIEHRLRVCDPDIRRTFDQIVREAREAMGALSVLDAKAPPQELEGKILEAIAERDAAGPAEVSGGNRLGAPAGTEPHEGTRGDDGTDDLAAARLRRRKLMRWAAAAAAVVAVVAIGAAVLGQRGEEQAPAHMVTADQVLQQPDARVATSPVSTGGTLIAHISDELDAVAITFDAVPAPPAGSAHQLWLIGPEGVPRSAGVLSDLPTAGAPYVTEFAPSDQLAMTVEPAGGSPGPTTDPIAALPLS</sequence>
<gene>
    <name evidence="14" type="primary">rskA_2</name>
    <name evidence="14" type="ORF">NCTC10797_03563</name>
</gene>
<keyword evidence="4 11" id="KW-1133">Transmembrane helix</keyword>
<evidence type="ECO:0000256" key="8">
    <source>
        <dbReference type="ARBA" id="ARBA00029829"/>
    </source>
</evidence>
<keyword evidence="6 11" id="KW-0472">Membrane</keyword>
<dbReference type="Pfam" id="PF22618">
    <property type="entry name" value="RskA_N"/>
    <property type="match status" value="1"/>
</dbReference>
<feature type="domain" description="Anti-sigma K factor RskA C-terminal" evidence="12">
    <location>
        <begin position="136"/>
        <end position="272"/>
    </location>
</feature>
<dbReference type="Gene3D" id="1.10.10.1320">
    <property type="entry name" value="Anti-sigma factor, zinc-finger domain"/>
    <property type="match status" value="1"/>
</dbReference>
<evidence type="ECO:0000256" key="1">
    <source>
        <dbReference type="ARBA" id="ARBA00004162"/>
    </source>
</evidence>
<evidence type="ECO:0000259" key="13">
    <source>
        <dbReference type="Pfam" id="PF22618"/>
    </source>
</evidence>
<dbReference type="PANTHER" id="PTHR37461:SF1">
    <property type="entry name" value="ANTI-SIGMA-K FACTOR RSKA"/>
    <property type="match status" value="1"/>
</dbReference>
<feature type="region of interest" description="Disordered" evidence="10">
    <location>
        <begin position="257"/>
        <end position="278"/>
    </location>
</feature>
<dbReference type="InterPro" id="IPR051474">
    <property type="entry name" value="Anti-sigma-K/W_factor"/>
</dbReference>
<keyword evidence="2" id="KW-1003">Cell membrane</keyword>
<keyword evidence="5" id="KW-0805">Transcription regulation</keyword>
<dbReference type="InterPro" id="IPR053877">
    <property type="entry name" value="RskA_N"/>
</dbReference>
<accession>A0A4U8W186</accession>
<evidence type="ECO:0000259" key="12">
    <source>
        <dbReference type="Pfam" id="PF10099"/>
    </source>
</evidence>
<evidence type="ECO:0000256" key="2">
    <source>
        <dbReference type="ARBA" id="ARBA00022475"/>
    </source>
</evidence>
<dbReference type="GO" id="GO:0016989">
    <property type="term" value="F:sigma factor antagonist activity"/>
    <property type="evidence" value="ECO:0007669"/>
    <property type="project" value="TreeGrafter"/>
</dbReference>
<dbReference type="GO" id="GO:0005886">
    <property type="term" value="C:plasma membrane"/>
    <property type="evidence" value="ECO:0007669"/>
    <property type="project" value="UniProtKB-SubCell"/>
</dbReference>
<evidence type="ECO:0000313" key="15">
    <source>
        <dbReference type="Proteomes" id="UP000290439"/>
    </source>
</evidence>
<dbReference type="RefSeq" id="WP_130917864.1">
    <property type="nucleotide sequence ID" value="NZ_LR215973.1"/>
</dbReference>
<dbReference type="AlphaFoldDB" id="A0A4U8W186"/>
<proteinExistence type="predicted"/>
<name>A0A4U8W186_9NOCA</name>
<protein>
    <recommendedName>
        <fullName evidence="9">Regulator of SigK</fullName>
    </recommendedName>
    <alternativeName>
        <fullName evidence="8">Sigma-K anti-sigma factor RskA</fullName>
    </alternativeName>
</protein>
<evidence type="ECO:0000256" key="6">
    <source>
        <dbReference type="ARBA" id="ARBA00023136"/>
    </source>
</evidence>
<feature type="region of interest" description="Disordered" evidence="10">
    <location>
        <begin position="89"/>
        <end position="120"/>
    </location>
</feature>
<dbReference type="Proteomes" id="UP000290439">
    <property type="component" value="Chromosome"/>
</dbReference>
<feature type="domain" description="Anti-sigma-K factor RskA N-terminal" evidence="13">
    <location>
        <begin position="15"/>
        <end position="61"/>
    </location>
</feature>
<evidence type="ECO:0000256" key="3">
    <source>
        <dbReference type="ARBA" id="ARBA00022692"/>
    </source>
</evidence>
<feature type="transmembrane region" description="Helical" evidence="11">
    <location>
        <begin position="135"/>
        <end position="154"/>
    </location>
</feature>
<evidence type="ECO:0000256" key="4">
    <source>
        <dbReference type="ARBA" id="ARBA00022989"/>
    </source>
</evidence>
<organism evidence="14 15">
    <name type="scientific">Nocardia cyriacigeorgica</name>
    <dbReference type="NCBI Taxonomy" id="135487"/>
    <lineage>
        <taxon>Bacteria</taxon>
        <taxon>Bacillati</taxon>
        <taxon>Actinomycetota</taxon>
        <taxon>Actinomycetes</taxon>
        <taxon>Mycobacteriales</taxon>
        <taxon>Nocardiaceae</taxon>
        <taxon>Nocardia</taxon>
    </lineage>
</organism>
<evidence type="ECO:0000256" key="7">
    <source>
        <dbReference type="ARBA" id="ARBA00023163"/>
    </source>
</evidence>
<reference evidence="14 15" key="1">
    <citation type="submission" date="2019-02" db="EMBL/GenBank/DDBJ databases">
        <authorList>
            <consortium name="Pathogen Informatics"/>
        </authorList>
    </citation>
    <scope>NUCLEOTIDE SEQUENCE [LARGE SCALE GENOMIC DNA]</scope>
    <source>
        <strain evidence="14 15">3012STDY6756504</strain>
    </source>
</reference>
<keyword evidence="7" id="KW-0804">Transcription</keyword>
<comment type="subcellular location">
    <subcellularLocation>
        <location evidence="1">Cell membrane</location>
        <topology evidence="1">Single-pass membrane protein</topology>
    </subcellularLocation>
</comment>
<dbReference type="PANTHER" id="PTHR37461">
    <property type="entry name" value="ANTI-SIGMA-K FACTOR RSKA"/>
    <property type="match status" value="1"/>
</dbReference>
<dbReference type="Pfam" id="PF10099">
    <property type="entry name" value="RskA_C"/>
    <property type="match status" value="1"/>
</dbReference>
<feature type="compositionally biased region" description="Basic and acidic residues" evidence="10">
    <location>
        <begin position="108"/>
        <end position="117"/>
    </location>
</feature>
<evidence type="ECO:0000256" key="5">
    <source>
        <dbReference type="ARBA" id="ARBA00023015"/>
    </source>
</evidence>
<keyword evidence="3 11" id="KW-0812">Transmembrane</keyword>
<evidence type="ECO:0000313" key="14">
    <source>
        <dbReference type="EMBL" id="VFA99776.1"/>
    </source>
</evidence>